<organism evidence="11 12">
    <name type="scientific">Naegleria lovaniensis</name>
    <name type="common">Amoeba</name>
    <dbReference type="NCBI Taxonomy" id="51637"/>
    <lineage>
        <taxon>Eukaryota</taxon>
        <taxon>Discoba</taxon>
        <taxon>Heterolobosea</taxon>
        <taxon>Tetramitia</taxon>
        <taxon>Eutetramitia</taxon>
        <taxon>Vahlkampfiidae</taxon>
        <taxon>Naegleria</taxon>
    </lineage>
</organism>
<sequence length="466" mass="52170">MLKFQPTHTRLLFQFTSRLLQFVKHDYTYPSGTTTSTTERSSNGAKYWTKYVEPIEPEALTQIESVQRVLSEYSKTWSHHSPLPIAVMPDVHLGKGATVGTVIPMKKAIIPAAVGVDIGCGMCAVKTSLAASDLKSLKVIRESIEKVIPLGMTSYELSGNVGSQKKDSECKIELPQESIDIWNAYLKSGYSKIISSRHIKKEYLQEIEKMNNVTQLGTLGSGNHFIEICLDETNTVWIMLHSGSRGVGNAIGRVFIDIAREDMMKSHGSQMHNVDKNLAYLREGTRYFDEYWFALNWASEFAKRNRQVMMNRVIDSLRKCGQVSDPNFKADLMAINCHHNYAQLETHFGEEVYVTRKGAVSARKGEYGIIPGSMGAKSYIVIGKGNEHSYHSCSHGAGRTVARRDARKRFTVQDMEKETLGVECRKDSGVLDEIPSAYKDIDAVMDSQKDLVDVVHVLKQIVCVKG</sequence>
<dbReference type="GO" id="GO:0006396">
    <property type="term" value="P:RNA processing"/>
    <property type="evidence" value="ECO:0007669"/>
    <property type="project" value="InterPro"/>
</dbReference>
<comment type="cofactor">
    <cofactor evidence="10">
        <name>Mn(2+)</name>
        <dbReference type="ChEBI" id="CHEBI:29035"/>
    </cofactor>
    <text evidence="10">Binds 2 manganese ions per subunit.</text>
</comment>
<feature type="binding site" evidence="10">
    <location>
        <position position="339"/>
    </location>
    <ligand>
        <name>Mn(2+)</name>
        <dbReference type="ChEBI" id="CHEBI:29035"/>
        <label>2</label>
    </ligand>
</feature>
<evidence type="ECO:0000256" key="3">
    <source>
        <dbReference type="ARBA" id="ARBA00022723"/>
    </source>
</evidence>
<dbReference type="AlphaFoldDB" id="A0AA88GQA3"/>
<protein>
    <recommendedName>
        <fullName evidence="1">3'-phosphate/5'-hydroxy nucleic acid ligase</fullName>
        <ecNumber evidence="1">6.5.1.8</ecNumber>
    </recommendedName>
</protein>
<evidence type="ECO:0000256" key="9">
    <source>
        <dbReference type="PIRSR" id="PIRSR601233-2"/>
    </source>
</evidence>
<evidence type="ECO:0000256" key="5">
    <source>
        <dbReference type="ARBA" id="ARBA00023134"/>
    </source>
</evidence>
<feature type="binding site" evidence="10">
    <location>
        <position position="224"/>
    </location>
    <ligand>
        <name>Mn(2+)</name>
        <dbReference type="ChEBI" id="CHEBI:29035"/>
        <label>1</label>
    </ligand>
</feature>
<dbReference type="InterPro" id="IPR036025">
    <property type="entry name" value="RtcB-like_sf"/>
</dbReference>
<feature type="active site" description="GMP-histidine intermediate" evidence="8">
    <location>
        <position position="395"/>
    </location>
</feature>
<feature type="binding site" evidence="10">
    <location>
        <position position="117"/>
    </location>
    <ligand>
        <name>Mn(2+)</name>
        <dbReference type="ChEBI" id="CHEBI:29035"/>
        <label>1</label>
    </ligand>
</feature>
<evidence type="ECO:0000256" key="6">
    <source>
        <dbReference type="ARBA" id="ARBA00023211"/>
    </source>
</evidence>
<dbReference type="GO" id="GO:0030145">
    <property type="term" value="F:manganese ion binding"/>
    <property type="evidence" value="ECO:0007669"/>
    <property type="project" value="TreeGrafter"/>
</dbReference>
<dbReference type="EC" id="6.5.1.8" evidence="1"/>
<feature type="binding site" evidence="9">
    <location>
        <begin position="371"/>
        <end position="374"/>
    </location>
    <ligand>
        <name>GMP</name>
        <dbReference type="ChEBI" id="CHEBI:58115"/>
    </ligand>
</feature>
<evidence type="ECO:0000313" key="12">
    <source>
        <dbReference type="Proteomes" id="UP000816034"/>
    </source>
</evidence>
<keyword evidence="6 10" id="KW-0464">Manganese</keyword>
<dbReference type="Gene3D" id="3.90.1860.10">
    <property type="entry name" value="tRNA-splicing ligase RtcB"/>
    <property type="match status" value="1"/>
</dbReference>
<gene>
    <name evidence="11" type="ORF">C9374_004658</name>
</gene>
<accession>A0AA88GQA3</accession>
<dbReference type="GO" id="GO:0170057">
    <property type="term" value="F:RNA ligase (GTP) activity"/>
    <property type="evidence" value="ECO:0007669"/>
    <property type="project" value="UniProtKB-EC"/>
</dbReference>
<feature type="binding site" evidence="10">
    <location>
        <position position="241"/>
    </location>
    <ligand>
        <name>Mn(2+)</name>
        <dbReference type="ChEBI" id="CHEBI:29035"/>
        <label>2</label>
    </ligand>
</feature>
<dbReference type="SUPFAM" id="SSF103365">
    <property type="entry name" value="Hypothetical protein PH1602"/>
    <property type="match status" value="1"/>
</dbReference>
<evidence type="ECO:0000256" key="2">
    <source>
        <dbReference type="ARBA" id="ARBA00022598"/>
    </source>
</evidence>
<evidence type="ECO:0000256" key="1">
    <source>
        <dbReference type="ARBA" id="ARBA00012726"/>
    </source>
</evidence>
<evidence type="ECO:0000256" key="7">
    <source>
        <dbReference type="ARBA" id="ARBA00047746"/>
    </source>
</evidence>
<keyword evidence="5 9" id="KW-0342">GTP-binding</keyword>
<dbReference type="PANTHER" id="PTHR43749">
    <property type="entry name" value="RNA-SPLICING LIGASE RTCB"/>
    <property type="match status" value="1"/>
</dbReference>
<feature type="binding site" evidence="9">
    <location>
        <position position="378"/>
    </location>
    <ligand>
        <name>GMP</name>
        <dbReference type="ChEBI" id="CHEBI:58115"/>
    </ligand>
</feature>
<feature type="binding site" evidence="9">
    <location>
        <position position="465"/>
    </location>
    <ligand>
        <name>GMP</name>
        <dbReference type="ChEBI" id="CHEBI:58115"/>
    </ligand>
</feature>
<keyword evidence="4 9" id="KW-0547">Nucleotide-binding</keyword>
<dbReference type="InterPro" id="IPR052915">
    <property type="entry name" value="RtcB-like"/>
</dbReference>
<evidence type="ECO:0000313" key="11">
    <source>
        <dbReference type="EMBL" id="KAG2383321.1"/>
    </source>
</evidence>
<comment type="catalytic activity">
    <reaction evidence="7">
        <text>a 3'-end 3'-phospho-ribonucleotide-RNA + a 5'-end dephospho-ribonucleoside-RNA + GTP = a ribonucleotidyl-ribonucleotide-RNA + GMP + diphosphate</text>
        <dbReference type="Rhea" id="RHEA:68076"/>
        <dbReference type="Rhea" id="RHEA-COMP:10463"/>
        <dbReference type="Rhea" id="RHEA-COMP:13936"/>
        <dbReference type="Rhea" id="RHEA-COMP:17355"/>
        <dbReference type="ChEBI" id="CHEBI:33019"/>
        <dbReference type="ChEBI" id="CHEBI:37565"/>
        <dbReference type="ChEBI" id="CHEBI:58115"/>
        <dbReference type="ChEBI" id="CHEBI:83062"/>
        <dbReference type="ChEBI" id="CHEBI:138284"/>
        <dbReference type="ChEBI" id="CHEBI:173118"/>
        <dbReference type="EC" id="6.5.1.8"/>
    </reaction>
</comment>
<proteinExistence type="predicted"/>
<dbReference type="GO" id="GO:0005525">
    <property type="term" value="F:GTP binding"/>
    <property type="evidence" value="ECO:0007669"/>
    <property type="project" value="UniProtKB-KW"/>
</dbReference>
<feature type="binding site" evidence="9">
    <location>
        <begin position="395"/>
        <end position="398"/>
    </location>
    <ligand>
        <name>GMP</name>
        <dbReference type="ChEBI" id="CHEBI:58115"/>
    </ligand>
</feature>
<dbReference type="Proteomes" id="UP000816034">
    <property type="component" value="Unassembled WGS sequence"/>
</dbReference>
<keyword evidence="2" id="KW-0436">Ligase</keyword>
<dbReference type="GO" id="GO:0003909">
    <property type="term" value="F:DNA ligase activity"/>
    <property type="evidence" value="ECO:0007669"/>
    <property type="project" value="TreeGrafter"/>
</dbReference>
<keyword evidence="12" id="KW-1185">Reference proteome</keyword>
<feature type="binding site" evidence="9">
    <location>
        <begin position="223"/>
        <end position="227"/>
    </location>
    <ligand>
        <name>GMP</name>
        <dbReference type="ChEBI" id="CHEBI:58115"/>
    </ligand>
</feature>
<evidence type="ECO:0000256" key="8">
    <source>
        <dbReference type="PIRSR" id="PIRSR601233-1"/>
    </source>
</evidence>
<dbReference type="GO" id="GO:0042245">
    <property type="term" value="P:RNA repair"/>
    <property type="evidence" value="ECO:0007669"/>
    <property type="project" value="TreeGrafter"/>
</dbReference>
<evidence type="ECO:0000256" key="10">
    <source>
        <dbReference type="PIRSR" id="PIRSR601233-3"/>
    </source>
</evidence>
<name>A0AA88GQA3_NAELO</name>
<dbReference type="RefSeq" id="XP_044549000.1">
    <property type="nucleotide sequence ID" value="XM_044694321.1"/>
</dbReference>
<keyword evidence="3 10" id="KW-0479">Metal-binding</keyword>
<dbReference type="Pfam" id="PF01139">
    <property type="entry name" value="RtcB"/>
    <property type="match status" value="1"/>
</dbReference>
<feature type="binding site" evidence="9">
    <location>
        <begin position="339"/>
        <end position="340"/>
    </location>
    <ligand>
        <name>GMP</name>
        <dbReference type="ChEBI" id="CHEBI:58115"/>
    </ligand>
</feature>
<dbReference type="GeneID" id="68097113"/>
<comment type="caution">
    <text evidence="11">The sequence shown here is derived from an EMBL/GenBank/DDBJ whole genome shotgun (WGS) entry which is preliminary data.</text>
</comment>
<evidence type="ECO:0000256" key="4">
    <source>
        <dbReference type="ARBA" id="ARBA00022741"/>
    </source>
</evidence>
<dbReference type="InterPro" id="IPR001233">
    <property type="entry name" value="RtcB"/>
</dbReference>
<reference evidence="11 12" key="1">
    <citation type="journal article" date="2018" name="BMC Genomics">
        <title>The genome of Naegleria lovaniensis, the basis for a comparative approach to unravel pathogenicity factors of the human pathogenic amoeba N. fowleri.</title>
        <authorList>
            <person name="Liechti N."/>
            <person name="Schurch N."/>
            <person name="Bruggmann R."/>
            <person name="Wittwer M."/>
        </authorList>
    </citation>
    <scope>NUCLEOTIDE SEQUENCE [LARGE SCALE GENOMIC DNA]</scope>
    <source>
        <strain evidence="11 12">ATCC 30569</strain>
    </source>
</reference>
<dbReference type="GO" id="GO:0006281">
    <property type="term" value="P:DNA repair"/>
    <property type="evidence" value="ECO:0007669"/>
    <property type="project" value="TreeGrafter"/>
</dbReference>
<dbReference type="EMBL" id="PYSW02000021">
    <property type="protein sequence ID" value="KAG2383321.1"/>
    <property type="molecule type" value="Genomic_DNA"/>
</dbReference>
<dbReference type="PANTHER" id="PTHR43749:SF2">
    <property type="entry name" value="RNA-SPLICING LIGASE RTCB"/>
    <property type="match status" value="1"/>
</dbReference>